<reference evidence="2" key="2">
    <citation type="submission" date="2025-08" db="UniProtKB">
        <authorList>
            <consortium name="RefSeq"/>
        </authorList>
    </citation>
    <scope>IDENTIFICATION</scope>
    <source>
        <tissue evidence="2">Leaf</tissue>
    </source>
</reference>
<dbReference type="GeneID" id="109127240"/>
<organism evidence="1 2">
    <name type="scientific">Camelina sativa</name>
    <name type="common">False flax</name>
    <name type="synonym">Myagrum sativum</name>
    <dbReference type="NCBI Taxonomy" id="90675"/>
    <lineage>
        <taxon>Eukaryota</taxon>
        <taxon>Viridiplantae</taxon>
        <taxon>Streptophyta</taxon>
        <taxon>Embryophyta</taxon>
        <taxon>Tracheophyta</taxon>
        <taxon>Spermatophyta</taxon>
        <taxon>Magnoliopsida</taxon>
        <taxon>eudicotyledons</taxon>
        <taxon>Gunneridae</taxon>
        <taxon>Pentapetalae</taxon>
        <taxon>rosids</taxon>
        <taxon>malvids</taxon>
        <taxon>Brassicales</taxon>
        <taxon>Brassicaceae</taxon>
        <taxon>Camelineae</taxon>
        <taxon>Camelina</taxon>
    </lineage>
</organism>
<gene>
    <name evidence="2" type="primary">LOC109127240</name>
</gene>
<dbReference type="Proteomes" id="UP000694864">
    <property type="component" value="Chromosome 11"/>
</dbReference>
<accession>A0ABM1QKP0</accession>
<evidence type="ECO:0000313" key="2">
    <source>
        <dbReference type="RefSeq" id="XP_019087328.1"/>
    </source>
</evidence>
<evidence type="ECO:0000313" key="1">
    <source>
        <dbReference type="Proteomes" id="UP000694864"/>
    </source>
</evidence>
<dbReference type="RefSeq" id="XP_019087328.1">
    <property type="nucleotide sequence ID" value="XM_019231783.1"/>
</dbReference>
<keyword evidence="1" id="KW-1185">Reference proteome</keyword>
<sequence length="163" mass="19010">MKNLNPPFHLAFSRPKLPIFNIQSSKSSNLKDLLVNLSFENPNKMIKVRFQSSSTLLLFNNNLVDWQFIYPFNLSTHETKFGFVRFASDFRSLHENDKMDLQKQLQNNKLEFQILTIFRVRATLGSLHYSIMLLGRCELQLTSPPNGLLLIHHCTTKKTKKKN</sequence>
<reference evidence="1" key="1">
    <citation type="journal article" date="2014" name="Nat. Commun.">
        <title>The emerging biofuel crop Camelina sativa retains a highly undifferentiated hexaploid genome structure.</title>
        <authorList>
            <person name="Kagale S."/>
            <person name="Koh C."/>
            <person name="Nixon J."/>
            <person name="Bollina V."/>
            <person name="Clarke W.E."/>
            <person name="Tuteja R."/>
            <person name="Spillane C."/>
            <person name="Robinson S.J."/>
            <person name="Links M.G."/>
            <person name="Clarke C."/>
            <person name="Higgins E.E."/>
            <person name="Huebert T."/>
            <person name="Sharpe A.G."/>
            <person name="Parkin I.A."/>
        </authorList>
    </citation>
    <scope>NUCLEOTIDE SEQUENCE [LARGE SCALE GENOMIC DNA]</scope>
    <source>
        <strain evidence="1">cv. DH55</strain>
    </source>
</reference>
<name>A0ABM1QKP0_CAMSA</name>
<protein>
    <submittedName>
        <fullName evidence="2">Uncharacterized protein LOC109127240</fullName>
    </submittedName>
</protein>
<proteinExistence type="predicted"/>